<dbReference type="SUPFAM" id="SSF53383">
    <property type="entry name" value="PLP-dependent transferases"/>
    <property type="match status" value="1"/>
</dbReference>
<protein>
    <recommendedName>
        <fullName evidence="4">Molybdenum cofactor sulfurase</fullName>
        <shortName evidence="4">MCS</shortName>
        <shortName evidence="4">MOS</shortName>
        <shortName evidence="4">MoCo sulfurase</shortName>
        <ecNumber evidence="4">2.8.1.9</ecNumber>
    </recommendedName>
    <alternativeName>
        <fullName evidence="4">Molybdenum cofactor sulfurtransferase</fullName>
    </alternativeName>
</protein>
<dbReference type="Pfam" id="PF03473">
    <property type="entry name" value="MOSC"/>
    <property type="match status" value="1"/>
</dbReference>
<dbReference type="PROSITE" id="PS51340">
    <property type="entry name" value="MOSC"/>
    <property type="match status" value="1"/>
</dbReference>
<evidence type="ECO:0000256" key="1">
    <source>
        <dbReference type="ARBA" id="ARBA00022679"/>
    </source>
</evidence>
<keyword evidence="2 4" id="KW-0663">Pyridoxal phosphate</keyword>
<dbReference type="PANTHER" id="PTHR14237:SF80">
    <property type="entry name" value="MOLYBDENUM COFACTOR SULFURASE"/>
    <property type="match status" value="1"/>
</dbReference>
<evidence type="ECO:0000259" key="5">
    <source>
        <dbReference type="PROSITE" id="PS51340"/>
    </source>
</evidence>
<comment type="caution">
    <text evidence="6">The sequence shown here is derived from an EMBL/GenBank/DDBJ whole genome shotgun (WGS) entry which is preliminary data.</text>
</comment>
<evidence type="ECO:0000313" key="6">
    <source>
        <dbReference type="EMBL" id="KAK7077079.1"/>
    </source>
</evidence>
<proteinExistence type="inferred from homology"/>
<feature type="modified residue" description="N6-(pyridoxal phosphate)lysine" evidence="4">
    <location>
        <position position="297"/>
    </location>
</feature>
<feature type="active site" evidence="4">
    <location>
        <position position="457"/>
    </location>
</feature>
<evidence type="ECO:0000256" key="2">
    <source>
        <dbReference type="ARBA" id="ARBA00022898"/>
    </source>
</evidence>
<dbReference type="InterPro" id="IPR005302">
    <property type="entry name" value="MoCF_Sase_C"/>
</dbReference>
<dbReference type="PANTHER" id="PTHR14237">
    <property type="entry name" value="MOLYBDOPTERIN COFACTOR SULFURASE MOSC"/>
    <property type="match status" value="1"/>
</dbReference>
<comment type="function">
    <text evidence="4">Sulfurates the molybdenum cofactor. Sulfation of molybdenum is essential for xanthine dehydrogenase (XDH) and aldehyde oxidase (ADO) enzymes in which molybdenum cofactor is liganded by 1 oxygen and 1 sulfur atom in active form.</text>
</comment>
<dbReference type="Pfam" id="PF03476">
    <property type="entry name" value="MOSC_N"/>
    <property type="match status" value="1"/>
</dbReference>
<dbReference type="EC" id="2.8.1.9" evidence="4"/>
<keyword evidence="7" id="KW-1185">Reference proteome</keyword>
<dbReference type="InterPro" id="IPR000192">
    <property type="entry name" value="Aminotrans_V_dom"/>
</dbReference>
<gene>
    <name evidence="6" type="ORF">SK128_012878</name>
</gene>
<dbReference type="InterPro" id="IPR015421">
    <property type="entry name" value="PyrdxlP-dep_Trfase_major"/>
</dbReference>
<dbReference type="GO" id="GO:0030151">
    <property type="term" value="F:molybdenum ion binding"/>
    <property type="evidence" value="ECO:0007669"/>
    <property type="project" value="UniProtKB-UniRule"/>
</dbReference>
<dbReference type="GO" id="GO:0006777">
    <property type="term" value="P:Mo-molybdopterin cofactor biosynthetic process"/>
    <property type="evidence" value="ECO:0007669"/>
    <property type="project" value="UniProtKB-UniRule"/>
</dbReference>
<reference evidence="6 7" key="1">
    <citation type="submission" date="2023-11" db="EMBL/GenBank/DDBJ databases">
        <title>Halocaridina rubra genome assembly.</title>
        <authorList>
            <person name="Smith C."/>
        </authorList>
    </citation>
    <scope>NUCLEOTIDE SEQUENCE [LARGE SCALE GENOMIC DNA]</scope>
    <source>
        <strain evidence="6">EP-1</strain>
        <tissue evidence="6">Whole</tissue>
    </source>
</reference>
<dbReference type="HAMAP" id="MF_03050">
    <property type="entry name" value="MOCOS"/>
    <property type="match status" value="1"/>
</dbReference>
<dbReference type="InterPro" id="IPR005303">
    <property type="entry name" value="MOCOS_middle"/>
</dbReference>
<dbReference type="InterPro" id="IPR015424">
    <property type="entry name" value="PyrdxlP-dep_Trfase"/>
</dbReference>
<comment type="catalytic activity">
    <reaction evidence="4">
        <text>Mo-molybdopterin + L-cysteine + AH2 = thio-Mo-molybdopterin + L-alanine + A + H2O</text>
        <dbReference type="Rhea" id="RHEA:42636"/>
        <dbReference type="ChEBI" id="CHEBI:13193"/>
        <dbReference type="ChEBI" id="CHEBI:15377"/>
        <dbReference type="ChEBI" id="CHEBI:17499"/>
        <dbReference type="ChEBI" id="CHEBI:35235"/>
        <dbReference type="ChEBI" id="CHEBI:57972"/>
        <dbReference type="ChEBI" id="CHEBI:71302"/>
        <dbReference type="ChEBI" id="CHEBI:82685"/>
        <dbReference type="EC" id="2.8.1.9"/>
    </reaction>
</comment>
<dbReference type="GO" id="GO:0016829">
    <property type="term" value="F:lyase activity"/>
    <property type="evidence" value="ECO:0007669"/>
    <property type="project" value="UniProtKB-UniRule"/>
</dbReference>
<name>A0AAN9A7I9_HALRR</name>
<keyword evidence="3 4" id="KW-0501">Molybdenum cofactor biosynthesis</keyword>
<evidence type="ECO:0000256" key="3">
    <source>
        <dbReference type="ARBA" id="ARBA00023150"/>
    </source>
</evidence>
<dbReference type="AlphaFoldDB" id="A0AAN9A7I9"/>
<dbReference type="SUPFAM" id="SSF141673">
    <property type="entry name" value="MOSC N-terminal domain-like"/>
    <property type="match status" value="1"/>
</dbReference>
<dbReference type="GO" id="GO:0030170">
    <property type="term" value="F:pyridoxal phosphate binding"/>
    <property type="evidence" value="ECO:0007669"/>
    <property type="project" value="UniProtKB-UniRule"/>
</dbReference>
<keyword evidence="1 4" id="KW-0808">Transferase</keyword>
<sequence>MADVLEKLKVQANYDVHRILQEDFQRCKGHCYLDHAAATLYSDSQIRNVMAELQDTLLGNPHSHHTPSDTSTQIIESVRQRILEHFHTSAQDYDVIFTAGTTDALKIVAHNFIWNVPSCELADADPELNDRQLLSVHGSFVYLQDNHTSVLGIRESACNSGASVYSVARAELNEMFSSLSNPTASVDVDKVAKTDDKNSITQNGLKMNCLFAYSAQCNFSGVKAPSEWIEKVKNGALSQLLECDPLNRKHEHIQEESKRDIIDKQWYVLLDASSYVSTCPLDLSELKADFVPISFYKIFGYPTGLGCLLVSHRASEALHRVYHGGGTILMADSRDMVMVPRPVLHEEFEDGTLPYLDVIALRHGFDVLKKLTGGMENIQQHVYHLARYVHHCLRSYRHANGKPVAELYSQSGEWNVNTHGSIVNFNLLDSDGSYIGYSRVEKASTLCNIHLRTGCFCNPGACQMYLNISKDRLRQQFEAGHICGDDYDLVDGFPTGSVRISFGYMSTYEDADKLLNIIVSCFVKHPLNIDTTWMLKSAESVIEKEENMPKSTAQSSSLQNNLLSNFVNGGADVNVHSGVIDNINYVGSSPVVSVHVPPAKIEPLILHTDPCTRCSESSELKLTDIILYPVKSCGRLSVKNWQLAADGLQYDRRWMVVSDSGVTQTQKRIPRMSLIKPSIDIENNTLTLSFEGKDSVSIPLEVPEPQNIDEDIYMCGGRVCGDRVKGMDCGSEVGDWLSEVLDYPDLKLMRQINIRKRKRGFKNAHDEADTLSLANHSQYLVLHRPSIRSLMEDIRENGSDDLDEEDLIKRFRGNIILDGGKPYDEEFWSSLTINGIVFEIQEGCRRCEMICINPDTSKKYKEPMLTLAIVRGSSMMFGVHAKASIVGNTSRICLEDPVVMKTL</sequence>
<dbReference type="Proteomes" id="UP001381693">
    <property type="component" value="Unassembled WGS sequence"/>
</dbReference>
<feature type="domain" description="MOSC" evidence="5">
    <location>
        <begin position="746"/>
        <end position="901"/>
    </location>
</feature>
<accession>A0AAN9A7I9</accession>
<dbReference type="EMBL" id="JAXCGZ010009475">
    <property type="protein sequence ID" value="KAK7077079.1"/>
    <property type="molecule type" value="Genomic_DNA"/>
</dbReference>
<evidence type="ECO:0000256" key="4">
    <source>
        <dbReference type="HAMAP-Rule" id="MF_03050"/>
    </source>
</evidence>
<dbReference type="GO" id="GO:0008265">
    <property type="term" value="F:molybdenum cofactor sulfurtransferase activity"/>
    <property type="evidence" value="ECO:0007669"/>
    <property type="project" value="UniProtKB-UniRule"/>
</dbReference>
<comment type="similarity">
    <text evidence="4">Belongs to the class-V pyridoxal-phosphate-dependent aminotransferase family. MOCOS subfamily.</text>
</comment>
<dbReference type="InterPro" id="IPR028886">
    <property type="entry name" value="MoCo_sulfurase"/>
</dbReference>
<evidence type="ECO:0000313" key="7">
    <source>
        <dbReference type="Proteomes" id="UP001381693"/>
    </source>
</evidence>
<organism evidence="6 7">
    <name type="scientific">Halocaridina rubra</name>
    <name type="common">Hawaiian red shrimp</name>
    <dbReference type="NCBI Taxonomy" id="373956"/>
    <lineage>
        <taxon>Eukaryota</taxon>
        <taxon>Metazoa</taxon>
        <taxon>Ecdysozoa</taxon>
        <taxon>Arthropoda</taxon>
        <taxon>Crustacea</taxon>
        <taxon>Multicrustacea</taxon>
        <taxon>Malacostraca</taxon>
        <taxon>Eumalacostraca</taxon>
        <taxon>Eucarida</taxon>
        <taxon>Decapoda</taxon>
        <taxon>Pleocyemata</taxon>
        <taxon>Caridea</taxon>
        <taxon>Atyoidea</taxon>
        <taxon>Atyidae</taxon>
        <taxon>Halocaridina</taxon>
    </lineage>
</organism>
<dbReference type="Gene3D" id="3.40.640.10">
    <property type="entry name" value="Type I PLP-dependent aspartate aminotransferase-like (Major domain)"/>
    <property type="match status" value="1"/>
</dbReference>
<comment type="cofactor">
    <cofactor evidence="4">
        <name>pyridoxal 5'-phosphate</name>
        <dbReference type="ChEBI" id="CHEBI:597326"/>
    </cofactor>
</comment>
<dbReference type="Pfam" id="PF00266">
    <property type="entry name" value="Aminotran_5"/>
    <property type="match status" value="2"/>
</dbReference>